<protein>
    <submittedName>
        <fullName evidence="1">Uncharacterized protein</fullName>
    </submittedName>
</protein>
<dbReference type="Proteomes" id="UP000327362">
    <property type="component" value="Chromosome"/>
</dbReference>
<reference evidence="1 2" key="1">
    <citation type="submission" date="2019-09" db="EMBL/GenBank/DDBJ databases">
        <title>Complete genome sequence of Mycobacterium avium subsp. hominissuis strain JP-H-1.</title>
        <authorList>
            <person name="Kinoshita Y."/>
            <person name="Niwa H."/>
            <person name="Uchida-Fujii E."/>
            <person name="Nukada T."/>
        </authorList>
    </citation>
    <scope>NUCLEOTIDE SEQUENCE [LARGE SCALE GENOMIC DNA]</scope>
    <source>
        <strain evidence="1 2">JP-H-1</strain>
    </source>
</reference>
<evidence type="ECO:0000313" key="2">
    <source>
        <dbReference type="Proteomes" id="UP000327362"/>
    </source>
</evidence>
<proteinExistence type="predicted"/>
<name>A0AAI8SRK9_MYCAV</name>
<dbReference type="EMBL" id="AP020326">
    <property type="protein sequence ID" value="BBN50345.1"/>
    <property type="molecule type" value="Genomic_DNA"/>
</dbReference>
<organism evidence="1 2">
    <name type="scientific">Mycobacterium avium subsp. hominissuis</name>
    <dbReference type="NCBI Taxonomy" id="439334"/>
    <lineage>
        <taxon>Bacteria</taxon>
        <taxon>Bacillati</taxon>
        <taxon>Actinomycetota</taxon>
        <taxon>Actinomycetes</taxon>
        <taxon>Mycobacteriales</taxon>
        <taxon>Mycobacteriaceae</taxon>
        <taxon>Mycobacterium</taxon>
        <taxon>Mycobacterium avium complex (MAC)</taxon>
    </lineage>
</organism>
<dbReference type="RefSeq" id="WP_138017743.1">
    <property type="nucleotide sequence ID" value="NZ_AP020326.1"/>
</dbReference>
<dbReference type="AlphaFoldDB" id="A0AAI8SRK9"/>
<accession>A0AAI8SRK9</accession>
<gene>
    <name evidence="1" type="ORF">JPH1_48200</name>
</gene>
<sequence length="119" mass="13236">MVCLREVKDRRGVVPDDALGAWETAAQAEADQLAEQRAGNPVVAWWYDLPTGLPEPLDKLGHDPAPRYVTVWSDDTVDASEAFSKARSTYERARHFSGCDHGYFRAKFDLAKAFGVDHA</sequence>
<evidence type="ECO:0000313" key="1">
    <source>
        <dbReference type="EMBL" id="BBN50345.1"/>
    </source>
</evidence>